<dbReference type="GO" id="GO:0003689">
    <property type="term" value="F:DNA clamp loader activity"/>
    <property type="evidence" value="ECO:0007669"/>
    <property type="project" value="UniProtKB-UniRule"/>
</dbReference>
<dbReference type="EMBL" id="JXXN02001257">
    <property type="protein sequence ID" value="THD25172.1"/>
    <property type="molecule type" value="Genomic_DNA"/>
</dbReference>
<feature type="compositionally biased region" description="Basic and acidic residues" evidence="8">
    <location>
        <begin position="112"/>
        <end position="123"/>
    </location>
</feature>
<evidence type="ECO:0000256" key="6">
    <source>
        <dbReference type="ARBA" id="ARBA00023242"/>
    </source>
</evidence>
<feature type="compositionally biased region" description="Polar residues" evidence="8">
    <location>
        <begin position="804"/>
        <end position="815"/>
    </location>
</feature>
<dbReference type="InterPro" id="IPR008921">
    <property type="entry name" value="DNA_pol3_clamp-load_cplx_C"/>
</dbReference>
<evidence type="ECO:0000256" key="3">
    <source>
        <dbReference type="ARBA" id="ARBA00022705"/>
    </source>
</evidence>
<evidence type="ECO:0000256" key="1">
    <source>
        <dbReference type="ARBA" id="ARBA00004123"/>
    </source>
</evidence>
<dbReference type="SUPFAM" id="SSF48019">
    <property type="entry name" value="post-AAA+ oligomerization domain-like"/>
    <property type="match status" value="1"/>
</dbReference>
<evidence type="ECO:0000256" key="7">
    <source>
        <dbReference type="PIRNR" id="PIRNR036578"/>
    </source>
</evidence>
<dbReference type="Gene3D" id="1.20.272.10">
    <property type="match status" value="1"/>
</dbReference>
<name>A0A4E0S013_FASHE</name>
<proteinExistence type="inferred from homology"/>
<gene>
    <name evidence="10" type="ORF">D915_004154</name>
</gene>
<dbReference type="InterPro" id="IPR001357">
    <property type="entry name" value="BRCT_dom"/>
</dbReference>
<keyword evidence="3 7" id="KW-0235">DNA replication</keyword>
<evidence type="ECO:0000256" key="2">
    <source>
        <dbReference type="ARBA" id="ARBA00006116"/>
    </source>
</evidence>
<dbReference type="GO" id="GO:0005524">
    <property type="term" value="F:ATP binding"/>
    <property type="evidence" value="ECO:0007669"/>
    <property type="project" value="UniProtKB-UniRule"/>
</dbReference>
<dbReference type="Pfam" id="PF08519">
    <property type="entry name" value="RFC1"/>
    <property type="match status" value="1"/>
</dbReference>
<keyword evidence="11" id="KW-1185">Reference proteome</keyword>
<evidence type="ECO:0000256" key="5">
    <source>
        <dbReference type="ARBA" id="ARBA00022840"/>
    </source>
</evidence>
<dbReference type="PANTHER" id="PTHR23389">
    <property type="entry name" value="CHROMOSOME TRANSMISSION FIDELITY FACTOR 18"/>
    <property type="match status" value="1"/>
</dbReference>
<dbReference type="Gene3D" id="1.10.8.60">
    <property type="match status" value="1"/>
</dbReference>
<dbReference type="Proteomes" id="UP000230066">
    <property type="component" value="Unassembled WGS sequence"/>
</dbReference>
<feature type="domain" description="BRCT" evidence="9">
    <location>
        <begin position="152"/>
        <end position="231"/>
    </location>
</feature>
<dbReference type="GO" id="GO:0005634">
    <property type="term" value="C:nucleus"/>
    <property type="evidence" value="ECO:0007669"/>
    <property type="project" value="UniProtKB-SubCell"/>
</dbReference>
<evidence type="ECO:0000313" key="11">
    <source>
        <dbReference type="Proteomes" id="UP000230066"/>
    </source>
</evidence>
<dbReference type="CDD" id="cd18140">
    <property type="entry name" value="HLD_clamp_RFC"/>
    <property type="match status" value="1"/>
</dbReference>
<dbReference type="Pfam" id="PF00533">
    <property type="entry name" value="BRCT"/>
    <property type="match status" value="1"/>
</dbReference>
<dbReference type="GO" id="GO:0005663">
    <property type="term" value="C:DNA replication factor C complex"/>
    <property type="evidence" value="ECO:0007669"/>
    <property type="project" value="InterPro"/>
</dbReference>
<dbReference type="SUPFAM" id="SSF52113">
    <property type="entry name" value="BRCT domain"/>
    <property type="match status" value="1"/>
</dbReference>
<dbReference type="InterPro" id="IPR036420">
    <property type="entry name" value="BRCT_dom_sf"/>
</dbReference>
<dbReference type="GO" id="GO:0006281">
    <property type="term" value="P:DNA repair"/>
    <property type="evidence" value="ECO:0007669"/>
    <property type="project" value="InterPro"/>
</dbReference>
<dbReference type="PROSITE" id="PS50172">
    <property type="entry name" value="BRCT"/>
    <property type="match status" value="1"/>
</dbReference>
<reference evidence="10" key="1">
    <citation type="submission" date="2019-03" db="EMBL/GenBank/DDBJ databases">
        <title>Improved annotation for the trematode Fasciola hepatica.</title>
        <authorList>
            <person name="Choi Y.-J."/>
            <person name="Martin J."/>
            <person name="Mitreva M."/>
        </authorList>
    </citation>
    <scope>NUCLEOTIDE SEQUENCE [LARGE SCALE GENOMIC DNA]</scope>
</reference>
<dbReference type="AlphaFoldDB" id="A0A4E0S013"/>
<dbReference type="SMART" id="SM00292">
    <property type="entry name" value="BRCT"/>
    <property type="match status" value="1"/>
</dbReference>
<dbReference type="Gene3D" id="3.40.50.10190">
    <property type="entry name" value="BRCT domain"/>
    <property type="match status" value="1"/>
</dbReference>
<dbReference type="InterPro" id="IPR027417">
    <property type="entry name" value="P-loop_NTPase"/>
</dbReference>
<dbReference type="FunFam" id="1.20.272.10:FF:000005">
    <property type="entry name" value="Replication factor C subunit 1"/>
    <property type="match status" value="1"/>
</dbReference>
<dbReference type="PANTHER" id="PTHR23389:SF6">
    <property type="entry name" value="REPLICATION FACTOR C SUBUNIT 1"/>
    <property type="match status" value="1"/>
</dbReference>
<dbReference type="FunFam" id="3.40.50.10190:FF:000001">
    <property type="entry name" value="Replication factor C subunit 1"/>
    <property type="match status" value="1"/>
</dbReference>
<organism evidence="10 11">
    <name type="scientific">Fasciola hepatica</name>
    <name type="common">Liver fluke</name>
    <dbReference type="NCBI Taxonomy" id="6192"/>
    <lineage>
        <taxon>Eukaryota</taxon>
        <taxon>Metazoa</taxon>
        <taxon>Spiralia</taxon>
        <taxon>Lophotrochozoa</taxon>
        <taxon>Platyhelminthes</taxon>
        <taxon>Trematoda</taxon>
        <taxon>Digenea</taxon>
        <taxon>Plagiorchiida</taxon>
        <taxon>Echinostomata</taxon>
        <taxon>Echinostomatoidea</taxon>
        <taxon>Fasciolidae</taxon>
        <taxon>Fasciola</taxon>
    </lineage>
</organism>
<dbReference type="InterPro" id="IPR047854">
    <property type="entry name" value="RFC_lid"/>
</dbReference>
<dbReference type="PIRSF" id="PIRSF036578">
    <property type="entry name" value="RFC1"/>
    <property type="match status" value="1"/>
</dbReference>
<dbReference type="Pfam" id="PF25361">
    <property type="entry name" value="AAA_lid_RFC1"/>
    <property type="match status" value="1"/>
</dbReference>
<evidence type="ECO:0000259" key="9">
    <source>
        <dbReference type="PROSITE" id="PS50172"/>
    </source>
</evidence>
<comment type="subcellular location">
    <subcellularLocation>
        <location evidence="1 7">Nucleus</location>
    </subcellularLocation>
</comment>
<keyword evidence="5 7" id="KW-0067">ATP-binding</keyword>
<dbReference type="GO" id="GO:0006260">
    <property type="term" value="P:DNA replication"/>
    <property type="evidence" value="ECO:0007669"/>
    <property type="project" value="UniProtKB-KW"/>
</dbReference>
<comment type="similarity">
    <text evidence="2 7">Belongs to the activator 1 large subunit family.</text>
</comment>
<sequence>MSRQDIHFAVMRFDQWIALHQCLDANRGSCFSFQATLQKNDNLKTPPRMPTPATPDTPMLSSDDLIPDTPDVLDRTKSPRTPKEKIKSTNHSPIKPNSPKVVEPSISVSTPLKKDSPQPKSESRPSGNRVPFWAYQSREGPRALGSREIPKGTPDCLKGKTFLITGILECIERDDAHALIERCGGKVMKTLGKKTGYLIVGREAGAGKLAKAEVLKTKQLNEDEFLNMISELCNEQPVSKIESPQPKATPSKKEAIKKQPTPQKKVDHSTTSSTKKKEKREEAPLTDTKSPSKTLTAKPVVTKPSQADRPQLMNIDFSALSTGHELWVDKYRPTSLRTLIGQSGANSPANRLYTWLSSWHSNFSSASQLSRDRHVLIMDEVDGMAGNEDRGGMQELINMIKSSRIPVICICNDRQSPKVRSLSNYCLDLRFQRPRVEQIKAAVLSIACKENVSIPPAVLTDIIQSSNQDIRQVINNTQMWCVGKLANESQLVADASGARKDVRLSAFEVIRKVFAPDVSGQNGRQATLNECLDLFFQDYSIIPLFVQENYLNVRPKSAQGNPNRTLQLLAEASKNIAMGDVVSKAIRSAGTGSWSLLPTQGILSTVMPGHILSGPLPGGVGPGSGVSFPSWFGKNSNQNRMRRVSCELSSHMNLATHGSSSNPRNLVMEYASVLSESLTKPLKEGDTDRVLQTLIHYNLQREDLDAILELATWSNRPNRMQGIDGKAKAALTRAFNKSTHLLPYSTIAMGKVRSKRADPTGQDPAVVGPDVEDADGLFDAASPDSSGEDLQEDAMIARKATKPRVNTSSSKSGNHSACAPAPTKRSQPSARGRAAGKPNSRKKTD</sequence>
<keyword evidence="4 7" id="KW-0547">Nucleotide-binding</keyword>
<feature type="region of interest" description="Disordered" evidence="8">
    <location>
        <begin position="753"/>
        <end position="845"/>
    </location>
</feature>
<evidence type="ECO:0000256" key="8">
    <source>
        <dbReference type="SAM" id="MobiDB-lite"/>
    </source>
</evidence>
<evidence type="ECO:0000256" key="4">
    <source>
        <dbReference type="ARBA" id="ARBA00022741"/>
    </source>
</evidence>
<comment type="caution">
    <text evidence="10">The sequence shown here is derived from an EMBL/GenBank/DDBJ whole genome shotgun (WGS) entry which is preliminary data.</text>
</comment>
<feature type="region of interest" description="Disordered" evidence="8">
    <location>
        <begin position="41"/>
        <end position="131"/>
    </location>
</feature>
<dbReference type="GO" id="GO:0003677">
    <property type="term" value="F:DNA binding"/>
    <property type="evidence" value="ECO:0007669"/>
    <property type="project" value="InterPro"/>
</dbReference>
<dbReference type="InterPro" id="IPR012178">
    <property type="entry name" value="RFC1"/>
</dbReference>
<protein>
    <recommendedName>
        <fullName evidence="7">Replication factor C subunit 1</fullName>
    </recommendedName>
</protein>
<keyword evidence="6 7" id="KW-0539">Nucleus</keyword>
<dbReference type="SUPFAM" id="SSF52540">
    <property type="entry name" value="P-loop containing nucleoside triphosphate hydrolases"/>
    <property type="match status" value="1"/>
</dbReference>
<feature type="region of interest" description="Disordered" evidence="8">
    <location>
        <begin position="237"/>
        <end position="309"/>
    </location>
</feature>
<evidence type="ECO:0000313" key="10">
    <source>
        <dbReference type="EMBL" id="THD25172.1"/>
    </source>
</evidence>
<feature type="compositionally biased region" description="Basic and acidic residues" evidence="8">
    <location>
        <begin position="72"/>
        <end position="87"/>
    </location>
</feature>
<dbReference type="Gene3D" id="3.40.50.300">
    <property type="entry name" value="P-loop containing nucleotide triphosphate hydrolases"/>
    <property type="match status" value="1"/>
</dbReference>
<dbReference type="InterPro" id="IPR013725">
    <property type="entry name" value="DNA_replication_fac_RFC1_C"/>
</dbReference>
<accession>A0A4E0S013</accession>